<dbReference type="Proteomes" id="UP000176376">
    <property type="component" value="Unassembled WGS sequence"/>
</dbReference>
<feature type="compositionally biased region" description="Polar residues" evidence="1">
    <location>
        <begin position="80"/>
        <end position="92"/>
    </location>
</feature>
<gene>
    <name evidence="2" type="ORF">A3J15_01480</name>
</gene>
<proteinExistence type="predicted"/>
<protein>
    <submittedName>
        <fullName evidence="2">Uncharacterized protein</fullName>
    </submittedName>
</protein>
<dbReference type="AlphaFoldDB" id="A0A1F7JP61"/>
<evidence type="ECO:0000313" key="3">
    <source>
        <dbReference type="Proteomes" id="UP000176376"/>
    </source>
</evidence>
<name>A0A1F7JP61_9BACT</name>
<sequence length="136" mass="14978">MVDAPLEDGPRALNEMVSLTSHEAPEPEEVVESNVVERELPDRDIPGEIGGVRSAQDIIAEALRTRLAAQHEPSHDTLLQPITPQIPKQPSSHLPKPPGIIHNIAVALRHLLDSASHLFLIKRHHSPPAPYEDMTM</sequence>
<comment type="caution">
    <text evidence="2">The sequence shown here is derived from an EMBL/GenBank/DDBJ whole genome shotgun (WGS) entry which is preliminary data.</text>
</comment>
<evidence type="ECO:0000256" key="1">
    <source>
        <dbReference type="SAM" id="MobiDB-lite"/>
    </source>
</evidence>
<feature type="region of interest" description="Disordered" evidence="1">
    <location>
        <begin position="69"/>
        <end position="98"/>
    </location>
</feature>
<evidence type="ECO:0000313" key="2">
    <source>
        <dbReference type="EMBL" id="OGK57382.1"/>
    </source>
</evidence>
<feature type="region of interest" description="Disordered" evidence="1">
    <location>
        <begin position="1"/>
        <end position="34"/>
    </location>
</feature>
<dbReference type="EMBL" id="MGAY01000004">
    <property type="protein sequence ID" value="OGK57382.1"/>
    <property type="molecule type" value="Genomic_DNA"/>
</dbReference>
<accession>A0A1F7JP61</accession>
<organism evidence="2 3">
    <name type="scientific">Candidatus Roizmanbacteria bacterium RIFCSPLOWO2_02_FULL_38_10</name>
    <dbReference type="NCBI Taxonomy" id="1802074"/>
    <lineage>
        <taxon>Bacteria</taxon>
        <taxon>Candidatus Roizmaniibacteriota</taxon>
    </lineage>
</organism>
<dbReference type="STRING" id="1802074.A3J15_01480"/>
<reference evidence="2 3" key="1">
    <citation type="journal article" date="2016" name="Nat. Commun.">
        <title>Thousands of microbial genomes shed light on interconnected biogeochemical processes in an aquifer system.</title>
        <authorList>
            <person name="Anantharaman K."/>
            <person name="Brown C.T."/>
            <person name="Hug L.A."/>
            <person name="Sharon I."/>
            <person name="Castelle C.J."/>
            <person name="Probst A.J."/>
            <person name="Thomas B.C."/>
            <person name="Singh A."/>
            <person name="Wilkins M.J."/>
            <person name="Karaoz U."/>
            <person name="Brodie E.L."/>
            <person name="Williams K.H."/>
            <person name="Hubbard S.S."/>
            <person name="Banfield J.F."/>
        </authorList>
    </citation>
    <scope>NUCLEOTIDE SEQUENCE [LARGE SCALE GENOMIC DNA]</scope>
</reference>